<accession>W7LL89</accession>
<evidence type="ECO:0000313" key="1">
    <source>
        <dbReference type="EMBL" id="EWG40163.1"/>
    </source>
</evidence>
<gene>
    <name evidence="1" type="ORF">FVEG_15113</name>
</gene>
<sequence length="132" mass="15365">MKLLSTHQGLWSFLETKTIILIVGLSDSWLHFTSSWWYMYMPFTASESLASRFAQCIILHWLYFLSSSYVLRLFRIHPSFVSTVVRNQGTRPPQGMHRKLWTSNALVGVYCHHLHIPVDYTIRMISASLCAK</sequence>
<evidence type="ECO:0000313" key="2">
    <source>
        <dbReference type="Proteomes" id="UP000009096"/>
    </source>
</evidence>
<keyword evidence="2" id="KW-1185">Reference proteome</keyword>
<dbReference type="AlphaFoldDB" id="W7LL89"/>
<organism evidence="1 2">
    <name type="scientific">Gibberella moniliformis (strain M3125 / FGSC 7600)</name>
    <name type="common">Maize ear and stalk rot fungus</name>
    <name type="synonym">Fusarium verticillioides</name>
    <dbReference type="NCBI Taxonomy" id="334819"/>
    <lineage>
        <taxon>Eukaryota</taxon>
        <taxon>Fungi</taxon>
        <taxon>Dikarya</taxon>
        <taxon>Ascomycota</taxon>
        <taxon>Pezizomycotina</taxon>
        <taxon>Sordariomycetes</taxon>
        <taxon>Hypocreomycetidae</taxon>
        <taxon>Hypocreales</taxon>
        <taxon>Nectriaceae</taxon>
        <taxon>Fusarium</taxon>
        <taxon>Fusarium fujikuroi species complex</taxon>
    </lineage>
</organism>
<dbReference type="GeneID" id="30071989"/>
<dbReference type="EMBL" id="DS022244">
    <property type="protein sequence ID" value="EWG40163.1"/>
    <property type="molecule type" value="Genomic_DNA"/>
</dbReference>
<reference evidence="1 2" key="1">
    <citation type="journal article" date="2010" name="Nature">
        <title>Comparative genomics reveals mobile pathogenicity chromosomes in Fusarium.</title>
        <authorList>
            <person name="Ma L.J."/>
            <person name="van der Does H.C."/>
            <person name="Borkovich K.A."/>
            <person name="Coleman J.J."/>
            <person name="Daboussi M.J."/>
            <person name="Di Pietro A."/>
            <person name="Dufresne M."/>
            <person name="Freitag M."/>
            <person name="Grabherr M."/>
            <person name="Henrissat B."/>
            <person name="Houterman P.M."/>
            <person name="Kang S."/>
            <person name="Shim W.B."/>
            <person name="Woloshuk C."/>
            <person name="Xie X."/>
            <person name="Xu J.R."/>
            <person name="Antoniw J."/>
            <person name="Baker S.E."/>
            <person name="Bluhm B.H."/>
            <person name="Breakspear A."/>
            <person name="Brown D.W."/>
            <person name="Butchko R.A."/>
            <person name="Chapman S."/>
            <person name="Coulson R."/>
            <person name="Coutinho P.M."/>
            <person name="Danchin E.G."/>
            <person name="Diener A."/>
            <person name="Gale L.R."/>
            <person name="Gardiner D.M."/>
            <person name="Goff S."/>
            <person name="Hammond-Kosack K.E."/>
            <person name="Hilburn K."/>
            <person name="Hua-Van A."/>
            <person name="Jonkers W."/>
            <person name="Kazan K."/>
            <person name="Kodira C.D."/>
            <person name="Koehrsen M."/>
            <person name="Kumar L."/>
            <person name="Lee Y.H."/>
            <person name="Li L."/>
            <person name="Manners J.M."/>
            <person name="Miranda-Saavedra D."/>
            <person name="Mukherjee M."/>
            <person name="Park G."/>
            <person name="Park J."/>
            <person name="Park S.Y."/>
            <person name="Proctor R.H."/>
            <person name="Regev A."/>
            <person name="Ruiz-Roldan M.C."/>
            <person name="Sain D."/>
            <person name="Sakthikumar S."/>
            <person name="Sykes S."/>
            <person name="Schwartz D.C."/>
            <person name="Turgeon B.G."/>
            <person name="Wapinski I."/>
            <person name="Yoder O."/>
            <person name="Young S."/>
            <person name="Zeng Q."/>
            <person name="Zhou S."/>
            <person name="Galagan J."/>
            <person name="Cuomo C.A."/>
            <person name="Kistler H.C."/>
            <person name="Rep M."/>
        </authorList>
    </citation>
    <scope>NUCLEOTIDE SEQUENCE [LARGE SCALE GENOMIC DNA]</scope>
    <source>
        <strain evidence="2">M3125 / FGSC 7600</strain>
    </source>
</reference>
<dbReference type="KEGG" id="fvr:FVEG_15113"/>
<protein>
    <submittedName>
        <fullName evidence="1">Uncharacterized protein</fullName>
    </submittedName>
</protein>
<dbReference type="RefSeq" id="XP_018746354.1">
    <property type="nucleotide sequence ID" value="XM_018904208.1"/>
</dbReference>
<dbReference type="Proteomes" id="UP000009096">
    <property type="component" value="Chromosome 5"/>
</dbReference>
<dbReference type="EMBL" id="CM000582">
    <property type="protein sequence ID" value="EWG40163.1"/>
    <property type="molecule type" value="Genomic_DNA"/>
</dbReference>
<name>W7LL89_GIBM7</name>
<proteinExistence type="predicted"/>
<dbReference type="VEuPathDB" id="FungiDB:FVEG_15113"/>